<dbReference type="OrthoDB" id="11500at2157"/>
<dbReference type="GeneID" id="74948067"/>
<accession>A0A060HUJ1</accession>
<proteinExistence type="predicted"/>
<dbReference type="EMBL" id="CP007536">
    <property type="protein sequence ID" value="AIC17106.1"/>
    <property type="molecule type" value="Genomic_DNA"/>
</dbReference>
<protein>
    <recommendedName>
        <fullName evidence="4">PEFG-CTERM sorting domain-containing protein</fullName>
    </recommendedName>
</protein>
<evidence type="ECO:0008006" key="4">
    <source>
        <dbReference type="Google" id="ProtNLM"/>
    </source>
</evidence>
<dbReference type="STRING" id="926571.NVIE_028320"/>
<keyword evidence="1" id="KW-1133">Transmembrane helix</keyword>
<dbReference type="RefSeq" id="WP_144239762.1">
    <property type="nucleotide sequence ID" value="NZ_CP007536.1"/>
</dbReference>
<name>A0A060HUJ1_9ARCH</name>
<gene>
    <name evidence="2" type="ORF">NVIE_028320</name>
</gene>
<reference evidence="2 3" key="1">
    <citation type="journal article" date="2014" name="Int. J. Syst. Evol. Microbiol.">
        <title>Nitrososphaera viennensis gen. nov., sp. nov., an aerobic and mesophilic, ammonia-oxidizing archaeon from soil and a member of the archaeal phylum Thaumarchaeota.</title>
        <authorList>
            <person name="Stieglmeier M."/>
            <person name="Klingl A."/>
            <person name="Alves R.J."/>
            <person name="Rittmann S.K."/>
            <person name="Melcher M."/>
            <person name="Leisch N."/>
            <person name="Schleper C."/>
        </authorList>
    </citation>
    <scope>NUCLEOTIDE SEQUENCE [LARGE SCALE GENOMIC DNA]</scope>
    <source>
        <strain evidence="2">EN76</strain>
    </source>
</reference>
<dbReference type="KEGG" id="nvn:NVIE_028320"/>
<organism evidence="2 3">
    <name type="scientific">Nitrososphaera viennensis EN76</name>
    <dbReference type="NCBI Taxonomy" id="926571"/>
    <lineage>
        <taxon>Archaea</taxon>
        <taxon>Nitrososphaerota</taxon>
        <taxon>Nitrososphaeria</taxon>
        <taxon>Nitrososphaerales</taxon>
        <taxon>Nitrososphaeraceae</taxon>
        <taxon>Nitrososphaera</taxon>
    </lineage>
</organism>
<evidence type="ECO:0000256" key="1">
    <source>
        <dbReference type="SAM" id="Phobius"/>
    </source>
</evidence>
<keyword evidence="1" id="KW-0812">Transmembrane</keyword>
<keyword evidence="3" id="KW-1185">Reference proteome</keyword>
<keyword evidence="1" id="KW-0472">Membrane</keyword>
<sequence>MKPLLAGMAVSLLILAAIPAYAQNSSSSLNAYAVYVCDKSYVITYSITSGSVDSIKVNDRYSNITVMIQADSDGKLLINLPDSLLNRISINTESELVFFVDQIEVFASVTRTNSNVALEIPFQKGNKQIDIVGTFLIGGGTMTPRKGNSFDATVDGGMGFKLATVTNADTCNFSFDQGKRQLHIEISRTADEEGFFQISLPHEFLGGPYTVLAEGQPAEFESMFSNATGIDTTTISFRYDGDKVHNIDIIGTTAVPEFGTAAITAVAVAMAMIVIARFRHQ</sequence>
<dbReference type="HOGENOM" id="CLU_989073_0_0_2"/>
<feature type="transmembrane region" description="Helical" evidence="1">
    <location>
        <begin position="258"/>
        <end position="278"/>
    </location>
</feature>
<dbReference type="AlphaFoldDB" id="A0A060HUJ1"/>
<dbReference type="Proteomes" id="UP000027093">
    <property type="component" value="Chromosome"/>
</dbReference>
<evidence type="ECO:0000313" key="3">
    <source>
        <dbReference type="Proteomes" id="UP000027093"/>
    </source>
</evidence>
<evidence type="ECO:0000313" key="2">
    <source>
        <dbReference type="EMBL" id="AIC17106.1"/>
    </source>
</evidence>